<dbReference type="PROSITE" id="PS50042">
    <property type="entry name" value="CNMP_BINDING_3"/>
    <property type="match status" value="1"/>
</dbReference>
<dbReference type="InterPro" id="IPR018490">
    <property type="entry name" value="cNMP-bd_dom_sf"/>
</dbReference>
<dbReference type="SUPFAM" id="SSF56563">
    <property type="entry name" value="Major capsid protein gp5"/>
    <property type="match status" value="1"/>
</dbReference>
<dbReference type="SMART" id="SM00100">
    <property type="entry name" value="cNMP"/>
    <property type="match status" value="1"/>
</dbReference>
<dbReference type="PANTHER" id="PTHR24567:SF74">
    <property type="entry name" value="HTH-TYPE TRANSCRIPTIONAL REGULATOR ARCR"/>
    <property type="match status" value="1"/>
</dbReference>
<dbReference type="CDD" id="cd00038">
    <property type="entry name" value="CAP_ED"/>
    <property type="match status" value="1"/>
</dbReference>
<dbReference type="PANTHER" id="PTHR24567">
    <property type="entry name" value="CRP FAMILY TRANSCRIPTIONAL REGULATORY PROTEIN"/>
    <property type="match status" value="1"/>
</dbReference>
<dbReference type="Pfam" id="PF19307">
    <property type="entry name" value="SrpI-like"/>
    <property type="match status" value="1"/>
</dbReference>
<dbReference type="AlphaFoldDB" id="A0A1I1BIS8"/>
<proteinExistence type="predicted"/>
<sequence length="481" mass="52639">MVVGIVTVTDSAGPSGSAGIDDEERRPSSLATTAARNLATTTKTVPQMQGITSRWLLRALSWVEVPGGAYRVNRRLRYAVGDGRVTFSSDGAVIRVIPQELRELPLLRGFDDEEVLRELAGRFVQREYQPGDLLAVQGQPVDEVFLLAHGKVNQLGAGAYGDHTVLRTLADGDYFGGRALTRSPGDWDCTIKAVTSCTMLALERQALEGLDERGAALRAHIDRAASAPSASQNAYGEAEVDIASGHEGEADLPATFVDYEVRPREYELSVAQTVLRVHTRVADLYNQPMNQLEHQLRLTIEALRERQEHELVNNPDFGLLHNADLKQRLQTRSGPPTPDDLDALLAMVWKEPAVFLAHPRTIAAIGRECNRVGVYPMNTDYGGHQVPSWRGVPILPCNKIPVTGTRTSSIMLLRTGEANQGVIGLHRTGLQDEYEPGLNVRFMGINEQAIMSYLVSTYHSAAVLVPDALAVLENVEIGRES</sequence>
<dbReference type="InterPro" id="IPR049817">
    <property type="entry name" value="Encap_f2b"/>
</dbReference>
<dbReference type="GO" id="GO:0005829">
    <property type="term" value="C:cytosol"/>
    <property type="evidence" value="ECO:0007669"/>
    <property type="project" value="TreeGrafter"/>
</dbReference>
<feature type="region of interest" description="Disordered" evidence="1">
    <location>
        <begin position="8"/>
        <end position="28"/>
    </location>
</feature>
<dbReference type="Proteomes" id="UP000243799">
    <property type="component" value="Unassembled WGS sequence"/>
</dbReference>
<evidence type="ECO:0000313" key="3">
    <source>
        <dbReference type="EMBL" id="SFB50047.1"/>
    </source>
</evidence>
<dbReference type="OrthoDB" id="181419at2"/>
<evidence type="ECO:0000259" key="2">
    <source>
        <dbReference type="PROSITE" id="PS50042"/>
    </source>
</evidence>
<evidence type="ECO:0000313" key="4">
    <source>
        <dbReference type="Proteomes" id="UP000243799"/>
    </source>
</evidence>
<dbReference type="EMBL" id="FOKG01000014">
    <property type="protein sequence ID" value="SFB50047.1"/>
    <property type="molecule type" value="Genomic_DNA"/>
</dbReference>
<protein>
    <submittedName>
        <fullName evidence="3">Cyclic nucleotide-binding domain-containing protein</fullName>
    </submittedName>
</protein>
<feature type="domain" description="Cyclic nucleotide-binding" evidence="2">
    <location>
        <begin position="112"/>
        <end position="210"/>
    </location>
</feature>
<dbReference type="SUPFAM" id="SSF51206">
    <property type="entry name" value="cAMP-binding domain-like"/>
    <property type="match status" value="1"/>
</dbReference>
<reference evidence="4" key="1">
    <citation type="submission" date="2016-10" db="EMBL/GenBank/DDBJ databases">
        <authorList>
            <person name="Varghese N."/>
            <person name="Submissions S."/>
        </authorList>
    </citation>
    <scope>NUCLEOTIDE SEQUENCE [LARGE SCALE GENOMIC DNA]</scope>
    <source>
        <strain evidence="4">CGMCC 4.3568</strain>
    </source>
</reference>
<dbReference type="InterPro" id="IPR050397">
    <property type="entry name" value="Env_Response_Regulators"/>
</dbReference>
<dbReference type="InterPro" id="IPR045641">
    <property type="entry name" value="SrpI-like"/>
</dbReference>
<keyword evidence="4" id="KW-1185">Reference proteome</keyword>
<dbReference type="STRING" id="490629.SAMN05216266_114135"/>
<name>A0A1I1BIS8_9PSEU</name>
<dbReference type="Pfam" id="PF00027">
    <property type="entry name" value="cNMP_binding"/>
    <property type="match status" value="1"/>
</dbReference>
<dbReference type="InterPro" id="IPR014710">
    <property type="entry name" value="RmlC-like_jellyroll"/>
</dbReference>
<accession>A0A1I1BIS8</accession>
<dbReference type="GO" id="GO:0003700">
    <property type="term" value="F:DNA-binding transcription factor activity"/>
    <property type="evidence" value="ECO:0007669"/>
    <property type="project" value="TreeGrafter"/>
</dbReference>
<dbReference type="InterPro" id="IPR000595">
    <property type="entry name" value="cNMP-bd_dom"/>
</dbReference>
<dbReference type="NCBIfam" id="NF041163">
    <property type="entry name" value="encap_f2b"/>
    <property type="match status" value="1"/>
</dbReference>
<organism evidence="3 4">
    <name type="scientific">Amycolatopsis marina</name>
    <dbReference type="NCBI Taxonomy" id="490629"/>
    <lineage>
        <taxon>Bacteria</taxon>
        <taxon>Bacillati</taxon>
        <taxon>Actinomycetota</taxon>
        <taxon>Actinomycetes</taxon>
        <taxon>Pseudonocardiales</taxon>
        <taxon>Pseudonocardiaceae</taxon>
        <taxon>Amycolatopsis</taxon>
    </lineage>
</organism>
<evidence type="ECO:0000256" key="1">
    <source>
        <dbReference type="SAM" id="MobiDB-lite"/>
    </source>
</evidence>
<dbReference type="Gene3D" id="2.60.120.10">
    <property type="entry name" value="Jelly Rolls"/>
    <property type="match status" value="1"/>
</dbReference>
<gene>
    <name evidence="3" type="ORF">SAMN05216266_114135</name>
</gene>